<feature type="transmembrane region" description="Helical" evidence="9">
    <location>
        <begin position="138"/>
        <end position="158"/>
    </location>
</feature>
<comment type="subcellular location">
    <subcellularLocation>
        <location evidence="1">Cell membrane</location>
        <topology evidence="1">Multi-pass membrane protein</topology>
    </subcellularLocation>
</comment>
<evidence type="ECO:0000256" key="5">
    <source>
        <dbReference type="ARBA" id="ARBA00022692"/>
    </source>
</evidence>
<accession>A0A4R1RTM8</accession>
<protein>
    <recommendedName>
        <fullName evidence="8">Autoinducer 2 import system permease protein LsrD</fullName>
    </recommendedName>
</protein>
<feature type="transmembrane region" description="Helical" evidence="9">
    <location>
        <begin position="110"/>
        <end position="131"/>
    </location>
</feature>
<keyword evidence="7 9" id="KW-0472">Membrane</keyword>
<evidence type="ECO:0000256" key="3">
    <source>
        <dbReference type="ARBA" id="ARBA00022475"/>
    </source>
</evidence>
<keyword evidence="11" id="KW-1185">Reference proteome</keyword>
<dbReference type="InterPro" id="IPR001851">
    <property type="entry name" value="ABC_transp_permease"/>
</dbReference>
<evidence type="ECO:0000256" key="4">
    <source>
        <dbReference type="ARBA" id="ARBA00022519"/>
    </source>
</evidence>
<gene>
    <name evidence="10" type="ORF">EDC14_10112</name>
</gene>
<comment type="caution">
    <text evidence="10">The sequence shown here is derived from an EMBL/GenBank/DDBJ whole genome shotgun (WGS) entry which is preliminary data.</text>
</comment>
<keyword evidence="5 9" id="KW-0812">Transmembrane</keyword>
<organism evidence="10 11">
    <name type="scientific">Hydrogenispora ethanolica</name>
    <dbReference type="NCBI Taxonomy" id="1082276"/>
    <lineage>
        <taxon>Bacteria</taxon>
        <taxon>Bacillati</taxon>
        <taxon>Bacillota</taxon>
        <taxon>Hydrogenispora</taxon>
    </lineage>
</organism>
<feature type="transmembrane region" description="Helical" evidence="9">
    <location>
        <begin position="284"/>
        <end position="302"/>
    </location>
</feature>
<evidence type="ECO:0000256" key="7">
    <source>
        <dbReference type="ARBA" id="ARBA00023136"/>
    </source>
</evidence>
<keyword evidence="4" id="KW-0997">Cell inner membrane</keyword>
<dbReference type="GO" id="GO:0022857">
    <property type="term" value="F:transmembrane transporter activity"/>
    <property type="evidence" value="ECO:0007669"/>
    <property type="project" value="InterPro"/>
</dbReference>
<evidence type="ECO:0000256" key="2">
    <source>
        <dbReference type="ARBA" id="ARBA00022448"/>
    </source>
</evidence>
<feature type="transmembrane region" description="Helical" evidence="9">
    <location>
        <begin position="57"/>
        <end position="80"/>
    </location>
</feature>
<proteinExistence type="predicted"/>
<dbReference type="PANTHER" id="PTHR32196:SF71">
    <property type="entry name" value="AUTOINDUCER 2 IMPORT SYSTEM PERMEASE PROTEIN LSRD"/>
    <property type="match status" value="1"/>
</dbReference>
<feature type="transmembrane region" description="Helical" evidence="9">
    <location>
        <begin position="308"/>
        <end position="328"/>
    </location>
</feature>
<reference evidence="10 11" key="1">
    <citation type="submission" date="2019-03" db="EMBL/GenBank/DDBJ databases">
        <title>Genomic Encyclopedia of Type Strains, Phase IV (KMG-IV): sequencing the most valuable type-strain genomes for metagenomic binning, comparative biology and taxonomic classification.</title>
        <authorList>
            <person name="Goeker M."/>
        </authorList>
    </citation>
    <scope>NUCLEOTIDE SEQUENCE [LARGE SCALE GENOMIC DNA]</scope>
    <source>
        <strain evidence="10 11">LX-B</strain>
    </source>
</reference>
<dbReference type="EMBL" id="SLUN01000011">
    <property type="protein sequence ID" value="TCL69881.1"/>
    <property type="molecule type" value="Genomic_DNA"/>
</dbReference>
<dbReference type="RefSeq" id="WP_132014215.1">
    <property type="nucleotide sequence ID" value="NZ_SLUN01000011.1"/>
</dbReference>
<feature type="transmembrane region" description="Helical" evidence="9">
    <location>
        <begin position="87"/>
        <end position="104"/>
    </location>
</feature>
<evidence type="ECO:0000256" key="9">
    <source>
        <dbReference type="SAM" id="Phobius"/>
    </source>
</evidence>
<feature type="transmembrane region" description="Helical" evidence="9">
    <location>
        <begin position="178"/>
        <end position="199"/>
    </location>
</feature>
<evidence type="ECO:0000256" key="1">
    <source>
        <dbReference type="ARBA" id="ARBA00004651"/>
    </source>
</evidence>
<dbReference type="Proteomes" id="UP000295008">
    <property type="component" value="Unassembled WGS sequence"/>
</dbReference>
<feature type="transmembrane region" description="Helical" evidence="9">
    <location>
        <begin position="31"/>
        <end position="51"/>
    </location>
</feature>
<name>A0A4R1RTM8_HYDET</name>
<evidence type="ECO:0000256" key="8">
    <source>
        <dbReference type="ARBA" id="ARBA00039381"/>
    </source>
</evidence>
<dbReference type="Pfam" id="PF02653">
    <property type="entry name" value="BPD_transp_2"/>
    <property type="match status" value="1"/>
</dbReference>
<dbReference type="PANTHER" id="PTHR32196">
    <property type="entry name" value="ABC TRANSPORTER PERMEASE PROTEIN YPHD-RELATED-RELATED"/>
    <property type="match status" value="1"/>
</dbReference>
<evidence type="ECO:0000256" key="6">
    <source>
        <dbReference type="ARBA" id="ARBA00022989"/>
    </source>
</evidence>
<dbReference type="OrthoDB" id="9813906at2"/>
<keyword evidence="3" id="KW-1003">Cell membrane</keyword>
<keyword evidence="2" id="KW-0813">Transport</keyword>
<dbReference type="GO" id="GO:0005886">
    <property type="term" value="C:plasma membrane"/>
    <property type="evidence" value="ECO:0007669"/>
    <property type="project" value="UniProtKB-SubCell"/>
</dbReference>
<dbReference type="CDD" id="cd06579">
    <property type="entry name" value="TM_PBP1_transp_AraH_like"/>
    <property type="match status" value="1"/>
</dbReference>
<evidence type="ECO:0000313" key="11">
    <source>
        <dbReference type="Proteomes" id="UP000295008"/>
    </source>
</evidence>
<dbReference type="AlphaFoldDB" id="A0A4R1RTM8"/>
<evidence type="ECO:0000313" key="10">
    <source>
        <dbReference type="EMBL" id="TCL69881.1"/>
    </source>
</evidence>
<keyword evidence="6 9" id="KW-1133">Transmembrane helix</keyword>
<sequence length="354" mass="37015">MKTEIENSVFVSGRNRPSNVILKRLFAIREFTLVLIIAGFGVVLSFLSPNFFSVANISTTAVGMSCDGIIAVGMTVALVLGGFDLSVGSVMALSGVIAGALYLAGINIWLAVLIALAAGMLCGLINGYFIGKIGLNPFITTLGMMSIARGGAYVLTQGSPLSLSGLDKSFTFWGSGRLGAFPVMVLVFLLIAFFMDFALRRSAPLRQVFYVGSSEKAAALSGINVSRVKIGVYFLTSLLATVAGILTLARFTVAAPNAGGSAEMRAIAACVIGGASLSGGEGTIMGAILGVALLALLNNALILLNVSVYWQDLITGTILIGAVLVDFFTHRSKKPFDNLFKKIVKEGSSLHSNH</sequence>
<feature type="transmembrane region" description="Helical" evidence="9">
    <location>
        <begin position="230"/>
        <end position="252"/>
    </location>
</feature>